<dbReference type="EMBL" id="LR797330">
    <property type="protein sequence ID" value="CAB4203349.1"/>
    <property type="molecule type" value="Genomic_DNA"/>
</dbReference>
<dbReference type="EMBL" id="LR796901">
    <property type="protein sequence ID" value="CAB4173455.1"/>
    <property type="molecule type" value="Genomic_DNA"/>
</dbReference>
<reference evidence="1" key="1">
    <citation type="submission" date="2020-05" db="EMBL/GenBank/DDBJ databases">
        <authorList>
            <person name="Chiriac C."/>
            <person name="Salcher M."/>
            <person name="Ghai R."/>
            <person name="Kavagutti S V."/>
        </authorList>
    </citation>
    <scope>NUCLEOTIDE SEQUENCE</scope>
</reference>
<sequence>MKIALSLTSALDGKQRTIIAAFPDFIAFENKYNRSVAKFEAELTLTDLAYLGWHAEKRLKKTGLDFESWCDEIEALEVGDSAEAVIVPLEISQPTG</sequence>
<evidence type="ECO:0000313" key="2">
    <source>
        <dbReference type="EMBL" id="CAB4184116.1"/>
    </source>
</evidence>
<dbReference type="EMBL" id="LR797058">
    <property type="protein sequence ID" value="CAB4184116.1"/>
    <property type="molecule type" value="Genomic_DNA"/>
</dbReference>
<name>A0A6J5PW38_9CAUD</name>
<organism evidence="1">
    <name type="scientific">uncultured Caudovirales phage</name>
    <dbReference type="NCBI Taxonomy" id="2100421"/>
    <lineage>
        <taxon>Viruses</taxon>
        <taxon>Duplodnaviria</taxon>
        <taxon>Heunggongvirae</taxon>
        <taxon>Uroviricota</taxon>
        <taxon>Caudoviricetes</taxon>
        <taxon>Peduoviridae</taxon>
        <taxon>Maltschvirus</taxon>
        <taxon>Maltschvirus maltsch</taxon>
    </lineage>
</organism>
<protein>
    <submittedName>
        <fullName evidence="1">Uncharacterized protein</fullName>
    </submittedName>
</protein>
<evidence type="ECO:0000313" key="3">
    <source>
        <dbReference type="EMBL" id="CAB4203349.1"/>
    </source>
</evidence>
<evidence type="ECO:0000313" key="1">
    <source>
        <dbReference type="EMBL" id="CAB4173455.1"/>
    </source>
</evidence>
<proteinExistence type="predicted"/>
<gene>
    <name evidence="2" type="ORF">UFOVP1111_32</name>
    <name evidence="3" type="ORF">UFOVP1380_37</name>
    <name evidence="1" type="ORF">UFOVP943_37</name>
</gene>
<accession>A0A6J5PW38</accession>